<gene>
    <name evidence="1" type="ORF">I6N98_15635</name>
</gene>
<evidence type="ECO:0000313" key="2">
    <source>
        <dbReference type="Proteomes" id="UP000596063"/>
    </source>
</evidence>
<reference evidence="1 2" key="1">
    <citation type="submission" date="2020-12" db="EMBL/GenBank/DDBJ databases">
        <authorList>
            <person name="Shan Y."/>
        </authorList>
    </citation>
    <scope>NUCLEOTIDE SEQUENCE [LARGE SCALE GENOMIC DNA]</scope>
    <source>
        <strain evidence="2">csc3.9</strain>
    </source>
</reference>
<organism evidence="1 2">
    <name type="scientific">Spongiibacter nanhainus</name>
    <dbReference type="NCBI Taxonomy" id="2794344"/>
    <lineage>
        <taxon>Bacteria</taxon>
        <taxon>Pseudomonadati</taxon>
        <taxon>Pseudomonadota</taxon>
        <taxon>Gammaproteobacteria</taxon>
        <taxon>Cellvibrionales</taxon>
        <taxon>Spongiibacteraceae</taxon>
        <taxon>Spongiibacter</taxon>
    </lineage>
</organism>
<name>A0A7T4QZM6_9GAMM</name>
<dbReference type="AlphaFoldDB" id="A0A7T4QZM6"/>
<dbReference type="Proteomes" id="UP000596063">
    <property type="component" value="Chromosome"/>
</dbReference>
<dbReference type="EMBL" id="CP066167">
    <property type="protein sequence ID" value="QQD17755.1"/>
    <property type="molecule type" value="Genomic_DNA"/>
</dbReference>
<proteinExistence type="predicted"/>
<dbReference type="KEGG" id="snan:I6N98_15635"/>
<protein>
    <submittedName>
        <fullName evidence="1">Uncharacterized protein</fullName>
    </submittedName>
</protein>
<accession>A0A7T4QZM6</accession>
<sequence length="66" mass="6611">MLQQTGSLQAGVSVATLSMGSVTGLGATVSKGRVMNQSAESRYLAGRHAGAHSAGVVALSGVERRP</sequence>
<keyword evidence="2" id="KW-1185">Reference proteome</keyword>
<dbReference type="RefSeq" id="WP_198569254.1">
    <property type="nucleotide sequence ID" value="NZ_CP066167.1"/>
</dbReference>
<evidence type="ECO:0000313" key="1">
    <source>
        <dbReference type="EMBL" id="QQD17755.1"/>
    </source>
</evidence>